<gene>
    <name evidence="3" type="primary">cpaB</name>
    <name evidence="3" type="ORF">ACFSNB_11935</name>
</gene>
<dbReference type="EMBL" id="JBHUIY010000023">
    <property type="protein sequence ID" value="MFD2234517.1"/>
    <property type="molecule type" value="Genomic_DNA"/>
</dbReference>
<feature type="compositionally biased region" description="Gly residues" evidence="1">
    <location>
        <begin position="309"/>
        <end position="318"/>
    </location>
</feature>
<dbReference type="InterPro" id="IPR013974">
    <property type="entry name" value="SAF"/>
</dbReference>
<evidence type="ECO:0000313" key="4">
    <source>
        <dbReference type="Proteomes" id="UP001597296"/>
    </source>
</evidence>
<dbReference type="NCBIfam" id="TIGR03177">
    <property type="entry name" value="pilus_cpaB"/>
    <property type="match status" value="1"/>
</dbReference>
<accession>A0ABW5CCE4</accession>
<organism evidence="3 4">
    <name type="scientific">Phaeospirillum tilakii</name>
    <dbReference type="NCBI Taxonomy" id="741673"/>
    <lineage>
        <taxon>Bacteria</taxon>
        <taxon>Pseudomonadati</taxon>
        <taxon>Pseudomonadota</taxon>
        <taxon>Alphaproteobacteria</taxon>
        <taxon>Rhodospirillales</taxon>
        <taxon>Rhodospirillaceae</taxon>
        <taxon>Phaeospirillum</taxon>
    </lineage>
</organism>
<feature type="domain" description="SAF" evidence="2">
    <location>
        <begin position="43"/>
        <end position="109"/>
    </location>
</feature>
<dbReference type="CDD" id="cd11614">
    <property type="entry name" value="SAF_CpaB_FlgA_like"/>
    <property type="match status" value="1"/>
</dbReference>
<reference evidence="4" key="1">
    <citation type="journal article" date="2019" name="Int. J. Syst. Evol. Microbiol.">
        <title>The Global Catalogue of Microorganisms (GCM) 10K type strain sequencing project: providing services to taxonomists for standard genome sequencing and annotation.</title>
        <authorList>
            <consortium name="The Broad Institute Genomics Platform"/>
            <consortium name="The Broad Institute Genome Sequencing Center for Infectious Disease"/>
            <person name="Wu L."/>
            <person name="Ma J."/>
        </authorList>
    </citation>
    <scope>NUCLEOTIDE SEQUENCE [LARGE SCALE GENOMIC DNA]</scope>
    <source>
        <strain evidence="4">KCTC 15012</strain>
    </source>
</reference>
<dbReference type="RefSeq" id="WP_377316811.1">
    <property type="nucleotide sequence ID" value="NZ_JBHUIY010000023.1"/>
</dbReference>
<dbReference type="Pfam" id="PF08666">
    <property type="entry name" value="SAF"/>
    <property type="match status" value="1"/>
</dbReference>
<evidence type="ECO:0000256" key="1">
    <source>
        <dbReference type="SAM" id="MobiDB-lite"/>
    </source>
</evidence>
<dbReference type="Pfam" id="PF16976">
    <property type="entry name" value="RcpC"/>
    <property type="match status" value="1"/>
</dbReference>
<sequence length="336" mass="34423">MTLRGLFRIVLILAVALCSGLLFRGLFIASTAAPPPPKPVAVGAVATAARPLPKGLLLREDDFGWREIPQDQVTPTMIAKGSPNARRLPGAVVRQPIEDGADLTPRDIVFPDAPGFLAAALAPGMRAVSVAIDDVTGNAGLILPGDRVDLLLTQRLENTGPQAAAKVASEIVLSDLRVIAVGSQMKAPESDGAQPRPARTVTLEVTPDQAERVSVATRLGQLSLALRSLASPRLDPAPGAAGAAPAPAMPAPLAVESEPAQPTWGEDVSMAIRMQAERRPAPAPAHAAAPARRGVQVYRGSSRPENSAGPGGLAGGTESGPVDSAAFAAAASAMPR</sequence>
<comment type="caution">
    <text evidence="3">The sequence shown here is derived from an EMBL/GenBank/DDBJ whole genome shotgun (WGS) entry which is preliminary data.</text>
</comment>
<dbReference type="InterPro" id="IPR031571">
    <property type="entry name" value="RcpC_dom"/>
</dbReference>
<dbReference type="SMART" id="SM00858">
    <property type="entry name" value="SAF"/>
    <property type="match status" value="1"/>
</dbReference>
<evidence type="ECO:0000259" key="2">
    <source>
        <dbReference type="SMART" id="SM00858"/>
    </source>
</evidence>
<keyword evidence="4" id="KW-1185">Reference proteome</keyword>
<dbReference type="InterPro" id="IPR017592">
    <property type="entry name" value="Pilus_assmbl_Flp-typ_CpaB"/>
</dbReference>
<evidence type="ECO:0000313" key="3">
    <source>
        <dbReference type="EMBL" id="MFD2234517.1"/>
    </source>
</evidence>
<feature type="compositionally biased region" description="Low complexity" evidence="1">
    <location>
        <begin position="284"/>
        <end position="293"/>
    </location>
</feature>
<name>A0ABW5CCE4_9PROT</name>
<protein>
    <submittedName>
        <fullName evidence="3">Flp pilus assembly protein CpaB</fullName>
    </submittedName>
</protein>
<feature type="region of interest" description="Disordered" evidence="1">
    <location>
        <begin position="279"/>
        <end position="322"/>
    </location>
</feature>
<dbReference type="Proteomes" id="UP001597296">
    <property type="component" value="Unassembled WGS sequence"/>
</dbReference>
<proteinExistence type="predicted"/>